<dbReference type="InterPro" id="IPR045357">
    <property type="entry name" value="Aminopeptidase_N-like_N"/>
</dbReference>
<evidence type="ECO:0000256" key="9">
    <source>
        <dbReference type="PIRSR" id="PIRSR634016-1"/>
    </source>
</evidence>
<dbReference type="InterPro" id="IPR034016">
    <property type="entry name" value="M1_APN-typ"/>
</dbReference>
<evidence type="ECO:0000256" key="3">
    <source>
        <dbReference type="ARBA" id="ARBA00022438"/>
    </source>
</evidence>
<dbReference type="SUPFAM" id="SSF55486">
    <property type="entry name" value="Metalloproteases ('zincins'), catalytic domain"/>
    <property type="match status" value="1"/>
</dbReference>
<dbReference type="GO" id="GO:0043171">
    <property type="term" value="P:peptide catabolic process"/>
    <property type="evidence" value="ECO:0007669"/>
    <property type="project" value="TreeGrafter"/>
</dbReference>
<evidence type="ECO:0000259" key="14">
    <source>
        <dbReference type="Pfam" id="PF01433"/>
    </source>
</evidence>
<dbReference type="PRINTS" id="PR00756">
    <property type="entry name" value="ALADIPTASE"/>
</dbReference>
<dbReference type="GO" id="GO:0005737">
    <property type="term" value="C:cytoplasm"/>
    <property type="evidence" value="ECO:0007669"/>
    <property type="project" value="TreeGrafter"/>
</dbReference>
<evidence type="ECO:0000259" key="15">
    <source>
        <dbReference type="Pfam" id="PF11838"/>
    </source>
</evidence>
<dbReference type="InterPro" id="IPR024571">
    <property type="entry name" value="ERAP1-like_C_dom"/>
</dbReference>
<dbReference type="PATRIC" id="fig|926566.3.peg.982"/>
<feature type="chain" id="PRO_5003684492" description="Aminopeptidase" evidence="13">
    <location>
        <begin position="24"/>
        <end position="862"/>
    </location>
</feature>
<evidence type="ECO:0000259" key="16">
    <source>
        <dbReference type="Pfam" id="PF17900"/>
    </source>
</evidence>
<evidence type="ECO:0000313" key="17">
    <source>
        <dbReference type="EMBL" id="AFL87323.1"/>
    </source>
</evidence>
<evidence type="ECO:0000256" key="5">
    <source>
        <dbReference type="ARBA" id="ARBA00022723"/>
    </source>
</evidence>
<proteinExistence type="inferred from homology"/>
<keyword evidence="5 10" id="KW-0479">Metal-binding</keyword>
<dbReference type="GO" id="GO:0016020">
    <property type="term" value="C:membrane"/>
    <property type="evidence" value="ECO:0007669"/>
    <property type="project" value="TreeGrafter"/>
</dbReference>
<dbReference type="HOGENOM" id="CLU_003705_0_3_0"/>
<evidence type="ECO:0000256" key="6">
    <source>
        <dbReference type="ARBA" id="ARBA00022801"/>
    </source>
</evidence>
<dbReference type="InterPro" id="IPR001930">
    <property type="entry name" value="Peptidase_M1"/>
</dbReference>
<feature type="domain" description="Aminopeptidase N-like N-terminal" evidence="16">
    <location>
        <begin position="31"/>
        <end position="216"/>
    </location>
</feature>
<keyword evidence="13" id="KW-0732">Signal</keyword>
<dbReference type="Proteomes" id="UP000006056">
    <property type="component" value="Chromosome"/>
</dbReference>
<evidence type="ECO:0000256" key="12">
    <source>
        <dbReference type="RuleBase" id="RU364040"/>
    </source>
</evidence>
<comment type="catalytic activity">
    <reaction evidence="1">
        <text>Release of an N-terminal amino acid, Xaa-|-Yaa- from a peptide, amide or arylamide. Xaa is preferably Ala, but may be most amino acids including Pro (slow action). When a terminal hydrophobic residue is followed by a prolyl residue, the two may be released as an intact Xaa-Pro dipeptide.</text>
        <dbReference type="EC" id="3.4.11.2"/>
    </reaction>
</comment>
<dbReference type="RefSeq" id="WP_014784892.1">
    <property type="nucleotide sequence ID" value="NC_018014.1"/>
</dbReference>
<dbReference type="FunFam" id="1.10.390.10:FF:000006">
    <property type="entry name" value="Puromycin-sensitive aminopeptidase"/>
    <property type="match status" value="1"/>
</dbReference>
<reference evidence="17 18" key="1">
    <citation type="submission" date="2012-06" db="EMBL/GenBank/DDBJ databases">
        <title>Complete genome of Terriglobus roseus DSM 18391.</title>
        <authorList>
            <consortium name="US DOE Joint Genome Institute (JGI-PGF)"/>
            <person name="Lucas S."/>
            <person name="Copeland A."/>
            <person name="Lapidus A."/>
            <person name="Glavina del Rio T."/>
            <person name="Dalin E."/>
            <person name="Tice H."/>
            <person name="Bruce D."/>
            <person name="Goodwin L."/>
            <person name="Pitluck S."/>
            <person name="Peters L."/>
            <person name="Mikhailova N."/>
            <person name="Munk A.C.C."/>
            <person name="Kyrpides N."/>
            <person name="Mavromatis K."/>
            <person name="Ivanova N."/>
            <person name="Brettin T."/>
            <person name="Detter J.C."/>
            <person name="Han C."/>
            <person name="Larimer F."/>
            <person name="Land M."/>
            <person name="Hauser L."/>
            <person name="Markowitz V."/>
            <person name="Cheng J.-F."/>
            <person name="Hugenholtz P."/>
            <person name="Woyke T."/>
            <person name="Wu D."/>
            <person name="Brambilla E."/>
            <person name="Klenk H.-P."/>
            <person name="Eisen J.A."/>
        </authorList>
    </citation>
    <scope>NUCLEOTIDE SEQUENCE [LARGE SCALE GENOMIC DNA]</scope>
    <source>
        <strain evidence="18">DSM 18391 / NRRL B-41598 / KBS 63</strain>
    </source>
</reference>
<feature type="binding site" evidence="10">
    <location>
        <position position="344"/>
    </location>
    <ligand>
        <name>Zn(2+)</name>
        <dbReference type="ChEBI" id="CHEBI:29105"/>
        <note>catalytic</note>
    </ligand>
</feature>
<dbReference type="GO" id="GO:0008270">
    <property type="term" value="F:zinc ion binding"/>
    <property type="evidence" value="ECO:0007669"/>
    <property type="project" value="UniProtKB-UniRule"/>
</dbReference>
<dbReference type="GO" id="GO:0070006">
    <property type="term" value="F:metalloaminopeptidase activity"/>
    <property type="evidence" value="ECO:0007669"/>
    <property type="project" value="TreeGrafter"/>
</dbReference>
<dbReference type="EMBL" id="CP003379">
    <property type="protein sequence ID" value="AFL87323.1"/>
    <property type="molecule type" value="Genomic_DNA"/>
</dbReference>
<feature type="signal peptide" evidence="13">
    <location>
        <begin position="1"/>
        <end position="23"/>
    </location>
</feature>
<dbReference type="Gene3D" id="1.25.50.20">
    <property type="match status" value="1"/>
</dbReference>
<evidence type="ECO:0000256" key="7">
    <source>
        <dbReference type="ARBA" id="ARBA00022833"/>
    </source>
</evidence>
<evidence type="ECO:0000256" key="8">
    <source>
        <dbReference type="ARBA" id="ARBA00023049"/>
    </source>
</evidence>
<accession>I3ZDK5</accession>
<dbReference type="GO" id="GO:0042277">
    <property type="term" value="F:peptide binding"/>
    <property type="evidence" value="ECO:0007669"/>
    <property type="project" value="TreeGrafter"/>
</dbReference>
<sequence>MRNRFLALTSPLVVALSVSPMLAQRLPSDVHPEHYALHITPDLKAASFTGDETIDVTLDHPANAITLNAIELKITSVKAIAQRTGEAQAPTMGQTGTVAYDEGKQQATFTFANPLPAGKVTLSIAYTGILNDKLRGFYLSKTAKRNYAVTQFESTDARRAFPSFDEPAMKATFDLSLTIDRGDIVIANTNMLSDKPAANGMHTQTFATTPKMSTYLLAFQVGDWVCTSGKADGTPIRSCSTPDKIALTPFALHAAEHFLHYYNRYFGVKYAMPKLDMIGIPDFEAGAMENWGCITYRETALLVDDKAPLAAKKLVAVDVAHEMAHQWFGDLVTMQWWDNLWLNEGFATWMEYKAVDEWQPTWGLREDAAQDVNRTLNLDAAPQTRAIRSKADTPEEIEEQFDGIAYGKAGAVIGMVEHYVGDAAFQRGLHDYMQTHKFGNATAEDFWSSQTAASGKPVDKIMASFVEQPGEPLLRFTANGAGKYDVAQSRFYLSPPSNVDPQEWTVPVCVKGAACQVVSGAGSVTVPAKSSLANADEKGFYRSDYDAATLKKVMASATTFTAPERIGLVGDRYALMRSGQGTVGSYLDLVATLRADENPMVLEQSLEGLGSIRDRLASDAQRAQLLKWTRAQFGPVYTGLPSAKKGETPLAGERRADLFQVLGAAGDPAVVAEANAMMKRYFAGDHAADPALTAAALRIAASHGDAAFYDTVQRAAEASNDPVEKNRLLVSLAQFTDPALVQRTIDYATSGKVRNQDSWILLSVLLGRPDTRAVAWEYMKEHWDKVQAQLTVASGQRVVAATGNFCSTEDRADVQAFFAAHPVPATERSLRDALGNIDSCVKFRAQQQSGLQQWLTSTTISQ</sequence>
<evidence type="ECO:0000256" key="1">
    <source>
        <dbReference type="ARBA" id="ARBA00000098"/>
    </source>
</evidence>
<evidence type="ECO:0000256" key="2">
    <source>
        <dbReference type="ARBA" id="ARBA00010136"/>
    </source>
</evidence>
<dbReference type="Gene3D" id="1.10.390.10">
    <property type="entry name" value="Neutral Protease Domain 2"/>
    <property type="match status" value="1"/>
</dbReference>
<dbReference type="CDD" id="cd09601">
    <property type="entry name" value="M1_APN-Q_like"/>
    <property type="match status" value="1"/>
</dbReference>
<keyword evidence="6 12" id="KW-0378">Hydrolase</keyword>
<dbReference type="eggNOG" id="COG0308">
    <property type="taxonomic scope" value="Bacteria"/>
</dbReference>
<dbReference type="Pfam" id="PF01433">
    <property type="entry name" value="Peptidase_M1"/>
    <property type="match status" value="1"/>
</dbReference>
<keyword evidence="7 10" id="KW-0862">Zinc</keyword>
<dbReference type="Pfam" id="PF17900">
    <property type="entry name" value="Peptidase_M1_N"/>
    <property type="match status" value="1"/>
</dbReference>
<protein>
    <recommendedName>
        <fullName evidence="12">Aminopeptidase</fullName>
        <ecNumber evidence="12">3.4.11.-</ecNumber>
    </recommendedName>
</protein>
<evidence type="ECO:0000313" key="18">
    <source>
        <dbReference type="Proteomes" id="UP000006056"/>
    </source>
</evidence>
<evidence type="ECO:0000256" key="11">
    <source>
        <dbReference type="PIRSR" id="PIRSR634016-4"/>
    </source>
</evidence>
<comment type="cofactor">
    <cofactor evidence="10 12">
        <name>Zn(2+)</name>
        <dbReference type="ChEBI" id="CHEBI:29105"/>
    </cofactor>
    <text evidence="10 12">Binds 1 zinc ion per subunit.</text>
</comment>
<dbReference type="InterPro" id="IPR014782">
    <property type="entry name" value="Peptidase_M1_dom"/>
</dbReference>
<dbReference type="Gene3D" id="2.60.40.1730">
    <property type="entry name" value="tricorn interacting facor f3 domain"/>
    <property type="match status" value="1"/>
</dbReference>
<dbReference type="GO" id="GO:0005615">
    <property type="term" value="C:extracellular space"/>
    <property type="evidence" value="ECO:0007669"/>
    <property type="project" value="TreeGrafter"/>
</dbReference>
<name>I3ZDK5_TERRK</name>
<dbReference type="Pfam" id="PF11838">
    <property type="entry name" value="ERAP1_C"/>
    <property type="match status" value="1"/>
</dbReference>
<feature type="domain" description="Peptidase M1 membrane alanine aminopeptidase" evidence="14">
    <location>
        <begin position="250"/>
        <end position="465"/>
    </location>
</feature>
<feature type="site" description="Transition state stabilizer" evidence="11">
    <location>
        <position position="406"/>
    </location>
</feature>
<keyword evidence="8 12" id="KW-0482">Metalloprotease</keyword>
<dbReference type="PANTHER" id="PTHR11533:SF174">
    <property type="entry name" value="PUROMYCIN-SENSITIVE AMINOPEPTIDASE-RELATED"/>
    <property type="match status" value="1"/>
</dbReference>
<feature type="binding site" evidence="10">
    <location>
        <position position="321"/>
    </location>
    <ligand>
        <name>Zn(2+)</name>
        <dbReference type="ChEBI" id="CHEBI:29105"/>
        <note>catalytic</note>
    </ligand>
</feature>
<feature type="binding site" evidence="10">
    <location>
        <position position="325"/>
    </location>
    <ligand>
        <name>Zn(2+)</name>
        <dbReference type="ChEBI" id="CHEBI:29105"/>
        <note>catalytic</note>
    </ligand>
</feature>
<dbReference type="EC" id="3.4.11.-" evidence="12"/>
<comment type="similarity">
    <text evidence="2 12">Belongs to the peptidase M1 family.</text>
</comment>
<keyword evidence="3 12" id="KW-0031">Aminopeptidase</keyword>
<keyword evidence="4 12" id="KW-0645">Protease</keyword>
<dbReference type="AlphaFoldDB" id="I3ZDK5"/>
<feature type="active site" description="Proton acceptor" evidence="9">
    <location>
        <position position="322"/>
    </location>
</feature>
<gene>
    <name evidence="17" type="ordered locus">Terro_1002</name>
</gene>
<dbReference type="STRING" id="926566.Terro_1002"/>
<evidence type="ECO:0000256" key="4">
    <source>
        <dbReference type="ARBA" id="ARBA00022670"/>
    </source>
</evidence>
<dbReference type="GO" id="GO:0006508">
    <property type="term" value="P:proteolysis"/>
    <property type="evidence" value="ECO:0007669"/>
    <property type="project" value="UniProtKB-KW"/>
</dbReference>
<keyword evidence="18" id="KW-1185">Reference proteome</keyword>
<feature type="domain" description="ERAP1-like C-terminal" evidence="15">
    <location>
        <begin position="532"/>
        <end position="837"/>
    </location>
</feature>
<organism evidence="17 18">
    <name type="scientific">Terriglobus roseus (strain DSM 18391 / NRRL B-41598 / KBS 63)</name>
    <dbReference type="NCBI Taxonomy" id="926566"/>
    <lineage>
        <taxon>Bacteria</taxon>
        <taxon>Pseudomonadati</taxon>
        <taxon>Acidobacteriota</taxon>
        <taxon>Terriglobia</taxon>
        <taxon>Terriglobales</taxon>
        <taxon>Acidobacteriaceae</taxon>
        <taxon>Terriglobus</taxon>
    </lineage>
</organism>
<dbReference type="GO" id="GO:0016285">
    <property type="term" value="F:alanyl aminopeptidase activity"/>
    <property type="evidence" value="ECO:0007669"/>
    <property type="project" value="UniProtKB-EC"/>
</dbReference>
<dbReference type="SUPFAM" id="SSF63737">
    <property type="entry name" value="Leukotriene A4 hydrolase N-terminal domain"/>
    <property type="match status" value="1"/>
</dbReference>
<dbReference type="InterPro" id="IPR050344">
    <property type="entry name" value="Peptidase_M1_aminopeptidases"/>
</dbReference>
<dbReference type="KEGG" id="trs:Terro_1002"/>
<dbReference type="InterPro" id="IPR042097">
    <property type="entry name" value="Aminopeptidase_N-like_N_sf"/>
</dbReference>
<evidence type="ECO:0000256" key="10">
    <source>
        <dbReference type="PIRSR" id="PIRSR634016-3"/>
    </source>
</evidence>
<dbReference type="InterPro" id="IPR027268">
    <property type="entry name" value="Peptidase_M4/M1_CTD_sf"/>
</dbReference>
<dbReference type="PANTHER" id="PTHR11533">
    <property type="entry name" value="PROTEASE M1 ZINC METALLOPROTEASE"/>
    <property type="match status" value="1"/>
</dbReference>
<evidence type="ECO:0000256" key="13">
    <source>
        <dbReference type="SAM" id="SignalP"/>
    </source>
</evidence>